<accession>A0A1I3NI42</accession>
<name>A0A1I3NI42_9BACL</name>
<dbReference type="Pfam" id="PF07873">
    <property type="entry name" value="YabP"/>
    <property type="match status" value="1"/>
</dbReference>
<evidence type="ECO:0000313" key="1">
    <source>
        <dbReference type="EMBL" id="SFJ08941.1"/>
    </source>
</evidence>
<dbReference type="STRING" id="46223.SAMN05421852_104153"/>
<dbReference type="InterPro" id="IPR022476">
    <property type="entry name" value="Spore_YabP/YqfC"/>
</dbReference>
<dbReference type="EMBL" id="FORR01000004">
    <property type="protein sequence ID" value="SFJ08941.1"/>
    <property type="molecule type" value="Genomic_DNA"/>
</dbReference>
<gene>
    <name evidence="1" type="ORF">SAMN05421852_104153</name>
</gene>
<proteinExistence type="predicted"/>
<reference evidence="1 2" key="1">
    <citation type="submission" date="2016-10" db="EMBL/GenBank/DDBJ databases">
        <authorList>
            <person name="de Groot N.N."/>
        </authorList>
    </citation>
    <scope>NUCLEOTIDE SEQUENCE [LARGE SCALE GENOMIC DNA]</scope>
    <source>
        <strain evidence="1 2">DSM 44778</strain>
    </source>
</reference>
<dbReference type="OrthoDB" id="2989236at2"/>
<dbReference type="Gene3D" id="2.60.40.2000">
    <property type="match status" value="1"/>
</dbReference>
<dbReference type="Proteomes" id="UP000199545">
    <property type="component" value="Unassembled WGS sequence"/>
</dbReference>
<organism evidence="1 2">
    <name type="scientific">Thermoflavimicrobium dichotomicum</name>
    <dbReference type="NCBI Taxonomy" id="46223"/>
    <lineage>
        <taxon>Bacteria</taxon>
        <taxon>Bacillati</taxon>
        <taxon>Bacillota</taxon>
        <taxon>Bacilli</taxon>
        <taxon>Bacillales</taxon>
        <taxon>Thermoactinomycetaceae</taxon>
        <taxon>Thermoflavimicrobium</taxon>
    </lineage>
</organism>
<dbReference type="InterPro" id="IPR038705">
    <property type="entry name" value="YabP_sf"/>
</dbReference>
<evidence type="ECO:0000313" key="2">
    <source>
        <dbReference type="Proteomes" id="UP000199545"/>
    </source>
</evidence>
<dbReference type="InterPro" id="IPR022477">
    <property type="entry name" value="Spore_YqfC"/>
</dbReference>
<sequence>MKRIGKKNMRKWISEWFDLPPDVAEEVPRLEMIGLSHLQVENHRGVLSFSPQELKLRMTEGYLTILGDHLKIKAITSDMVWVEGKMKGLKYTE</sequence>
<dbReference type="AlphaFoldDB" id="A0A1I3NI42"/>
<protein>
    <submittedName>
        <fullName evidence="1">Sporulation protein YqfC</fullName>
    </submittedName>
</protein>
<dbReference type="NCBIfam" id="TIGR02856">
    <property type="entry name" value="spore_yqfC"/>
    <property type="match status" value="1"/>
</dbReference>
<keyword evidence="2" id="KW-1185">Reference proteome</keyword>
<dbReference type="RefSeq" id="WP_093228920.1">
    <property type="nucleotide sequence ID" value="NZ_FORR01000004.1"/>
</dbReference>